<evidence type="ECO:0000256" key="10">
    <source>
        <dbReference type="ARBA" id="ARBA00023069"/>
    </source>
</evidence>
<evidence type="ECO:0000256" key="3">
    <source>
        <dbReference type="ARBA" id="ARBA00004245"/>
    </source>
</evidence>
<dbReference type="GO" id="GO:0031514">
    <property type="term" value="C:motile cilium"/>
    <property type="evidence" value="ECO:0007669"/>
    <property type="project" value="UniProtKB-SubCell"/>
</dbReference>
<proteinExistence type="inferred from homology"/>
<feature type="compositionally biased region" description="Basic and acidic residues" evidence="14">
    <location>
        <begin position="1"/>
        <end position="17"/>
    </location>
</feature>
<comment type="similarity">
    <text evidence="4">Belongs to the CCDC181 family.</text>
</comment>
<keyword evidence="11" id="KW-0206">Cytoskeleton</keyword>
<gene>
    <name evidence="15" type="primary">ORF25513</name>
</gene>
<feature type="compositionally biased region" description="Polar residues" evidence="14">
    <location>
        <begin position="33"/>
        <end position="70"/>
    </location>
</feature>
<dbReference type="GO" id="GO:0005874">
    <property type="term" value="C:microtubule"/>
    <property type="evidence" value="ECO:0007669"/>
    <property type="project" value="UniProtKB-KW"/>
</dbReference>
<evidence type="ECO:0000256" key="6">
    <source>
        <dbReference type="ARBA" id="ARBA00022490"/>
    </source>
</evidence>
<evidence type="ECO:0000256" key="4">
    <source>
        <dbReference type="ARBA" id="ARBA00005737"/>
    </source>
</evidence>
<evidence type="ECO:0000256" key="5">
    <source>
        <dbReference type="ARBA" id="ARBA00022306"/>
    </source>
</evidence>
<keyword evidence="6" id="KW-0963">Cytoplasm</keyword>
<evidence type="ECO:0000256" key="12">
    <source>
        <dbReference type="ARBA" id="ARBA00023273"/>
    </source>
</evidence>
<evidence type="ECO:0000256" key="8">
    <source>
        <dbReference type="ARBA" id="ARBA00022846"/>
    </source>
</evidence>
<feature type="compositionally biased region" description="Basic and acidic residues" evidence="14">
    <location>
        <begin position="71"/>
        <end position="87"/>
    </location>
</feature>
<protein>
    <recommendedName>
        <fullName evidence="5">Coiled-coil domain-containing protein 181</fullName>
    </recommendedName>
</protein>
<organism evidence="15">
    <name type="scientific">Arion vulgaris</name>
    <dbReference type="NCBI Taxonomy" id="1028688"/>
    <lineage>
        <taxon>Eukaryota</taxon>
        <taxon>Metazoa</taxon>
        <taxon>Spiralia</taxon>
        <taxon>Lophotrochozoa</taxon>
        <taxon>Mollusca</taxon>
        <taxon>Gastropoda</taxon>
        <taxon>Heterobranchia</taxon>
        <taxon>Euthyneura</taxon>
        <taxon>Panpulmonata</taxon>
        <taxon>Eupulmonata</taxon>
        <taxon>Stylommatophora</taxon>
        <taxon>Helicina</taxon>
        <taxon>Arionoidea</taxon>
        <taxon>Arionidae</taxon>
        <taxon>Arion</taxon>
    </lineage>
</organism>
<reference evidence="15" key="1">
    <citation type="submission" date="2014-12" db="EMBL/GenBank/DDBJ databases">
        <title>Insight into the proteome of Arion vulgaris.</title>
        <authorList>
            <person name="Aradska J."/>
            <person name="Bulat T."/>
            <person name="Smidak R."/>
            <person name="Sarate P."/>
            <person name="Gangsoo J."/>
            <person name="Sialana F."/>
            <person name="Bilban M."/>
            <person name="Lubec G."/>
        </authorList>
    </citation>
    <scope>NUCLEOTIDE SEQUENCE</scope>
    <source>
        <tissue evidence="15">Skin</tissue>
    </source>
</reference>
<keyword evidence="7" id="KW-0493">Microtubule</keyword>
<feature type="compositionally biased region" description="Polar residues" evidence="14">
    <location>
        <begin position="185"/>
        <end position="194"/>
    </location>
</feature>
<evidence type="ECO:0000313" key="15">
    <source>
        <dbReference type="EMBL" id="CEK55566.1"/>
    </source>
</evidence>
<evidence type="ECO:0000256" key="9">
    <source>
        <dbReference type="ARBA" id="ARBA00023054"/>
    </source>
</evidence>
<keyword evidence="8" id="KW-0282">Flagellum</keyword>
<feature type="region of interest" description="Disordered" evidence="14">
    <location>
        <begin position="1"/>
        <end position="87"/>
    </location>
</feature>
<evidence type="ECO:0000256" key="14">
    <source>
        <dbReference type="SAM" id="MobiDB-lite"/>
    </source>
</evidence>
<feature type="non-terminal residue" evidence="15">
    <location>
        <position position="1"/>
    </location>
</feature>
<keyword evidence="9" id="KW-0175">Coiled coil</keyword>
<feature type="region of interest" description="Disordered" evidence="14">
    <location>
        <begin position="128"/>
        <end position="194"/>
    </location>
</feature>
<evidence type="ECO:0000256" key="11">
    <source>
        <dbReference type="ARBA" id="ARBA00023212"/>
    </source>
</evidence>
<evidence type="ECO:0000256" key="13">
    <source>
        <dbReference type="ARBA" id="ARBA00047162"/>
    </source>
</evidence>
<dbReference type="GO" id="GO:0008017">
    <property type="term" value="F:microtubule binding"/>
    <property type="evidence" value="ECO:0007669"/>
    <property type="project" value="InterPro"/>
</dbReference>
<dbReference type="PANTHER" id="PTHR14320">
    <property type="entry name" value="COILED-COIL DOMAIN-CONTAINING PROTEIN 181"/>
    <property type="match status" value="1"/>
</dbReference>
<accession>A0A0B6YID1</accession>
<comment type="subcellular location">
    <subcellularLocation>
        <location evidence="2">Cell projection</location>
        <location evidence="2">Cilium</location>
        <location evidence="2">Flagellum</location>
    </subcellularLocation>
    <subcellularLocation>
        <location evidence="3">Cytoplasm</location>
        <location evidence="3">Cytoskeleton</location>
    </subcellularLocation>
</comment>
<evidence type="ECO:0000256" key="1">
    <source>
        <dbReference type="ARBA" id="ARBA00002213"/>
    </source>
</evidence>
<feature type="compositionally biased region" description="Basic and acidic residues" evidence="14">
    <location>
        <begin position="128"/>
        <end position="149"/>
    </location>
</feature>
<dbReference type="AlphaFoldDB" id="A0A0B6YID1"/>
<dbReference type="EMBL" id="HACG01008701">
    <property type="protein sequence ID" value="CEK55566.1"/>
    <property type="molecule type" value="Transcribed_RNA"/>
</dbReference>
<name>A0A0B6YID1_9EUPU</name>
<evidence type="ECO:0000256" key="7">
    <source>
        <dbReference type="ARBA" id="ARBA00022701"/>
    </source>
</evidence>
<evidence type="ECO:0000256" key="2">
    <source>
        <dbReference type="ARBA" id="ARBA00004230"/>
    </source>
</evidence>
<comment type="subunit">
    <text evidence="13">Homodimer. Interacts with HOOK1. Interacts with HOOK2. Interacts with HOOK3.</text>
</comment>
<keyword evidence="12" id="KW-0966">Cell projection</keyword>
<sequence length="194" mass="22013">TPLEKDREHRVGFKPEIVDLVAPPPDYSDDESQPSSVRQEPNSVGQEPNSVIQEPNSIKQEPHNPHTTAAHNEDKGNEDVKDENKENVVELNKKQFVIERDGQFTLLSANELLPSERELFINEDVKDKKIEKQSENEQIRNKSHAERSHSAGKIVTNLNTPQVLPRPPSWPRPHTAASAPRRTVHQVQSLQTRP</sequence>
<dbReference type="InterPro" id="IPR026687">
    <property type="entry name" value="CCDC181"/>
</dbReference>
<keyword evidence="10" id="KW-0969">Cilium</keyword>
<comment type="function">
    <text evidence="1">Microtubule-binding protein that localizes to the microtubular manchette of elongating spermatids.</text>
</comment>
<dbReference type="PANTHER" id="PTHR14320:SF2">
    <property type="entry name" value="COILED-COIL DOMAIN-CONTAINING PROTEIN 181"/>
    <property type="match status" value="1"/>
</dbReference>
<feature type="non-terminal residue" evidence="15">
    <location>
        <position position="194"/>
    </location>
</feature>